<dbReference type="STRING" id="983506.L8X6D9"/>
<sequence length="218" mass="24277">MAAVRAYILHRLSGCRWASSSSSYARLGNRLPSSSLEVVFWIAFLHRNIQMCATNALRRGIIVCAHPDKIHAKDRLKLIADHHNVSIVSQHDRQSLIADFQRLAAERSYHAILFFPGSIGAAGGYWDKELFTPFDKSLRLVAGSGSGYDHVDVEYLTKIGAYYANAPISVCEPTAMTTVSLILQTIRATTQAEMTLRKGQWTKGLEPTDDIRDLTIGW</sequence>
<dbReference type="Pfam" id="PF00389">
    <property type="entry name" value="2-Hacid_dh"/>
    <property type="match status" value="1"/>
</dbReference>
<proteinExistence type="predicted"/>
<keyword evidence="3" id="KW-1185">Reference proteome</keyword>
<evidence type="ECO:0000259" key="1">
    <source>
        <dbReference type="Pfam" id="PF00389"/>
    </source>
</evidence>
<reference evidence="2 3" key="1">
    <citation type="journal article" date="2013" name="Nat. Commun.">
        <title>The evolution and pathogenic mechanisms of the rice sheath blight pathogen.</title>
        <authorList>
            <person name="Zheng A."/>
            <person name="Lin R."/>
            <person name="Xu L."/>
            <person name="Qin P."/>
            <person name="Tang C."/>
            <person name="Ai P."/>
            <person name="Zhang D."/>
            <person name="Liu Y."/>
            <person name="Sun Z."/>
            <person name="Feng H."/>
            <person name="Wang Y."/>
            <person name="Chen Y."/>
            <person name="Liang X."/>
            <person name="Fu R."/>
            <person name="Li Q."/>
            <person name="Zhang J."/>
            <person name="Yu X."/>
            <person name="Xie Z."/>
            <person name="Ding L."/>
            <person name="Guan P."/>
            <person name="Tang J."/>
            <person name="Liang Y."/>
            <person name="Wang S."/>
            <person name="Deng Q."/>
            <person name="Li S."/>
            <person name="Zhu J."/>
            <person name="Wang L."/>
            <person name="Liu H."/>
            <person name="Li P."/>
        </authorList>
    </citation>
    <scope>NUCLEOTIDE SEQUENCE [LARGE SCALE GENOMIC DNA]</scope>
    <source>
        <strain evidence="3">AG-1 IA</strain>
    </source>
</reference>
<dbReference type="AlphaFoldDB" id="L8X6D9"/>
<dbReference type="HOGENOM" id="CLU_1267652_0_0_1"/>
<evidence type="ECO:0000313" key="2">
    <source>
        <dbReference type="EMBL" id="ELU44667.1"/>
    </source>
</evidence>
<name>L8X6D9_THACA</name>
<protein>
    <submittedName>
        <fullName evidence="2">D-isomer specific 2-hydroxyacid dehydrogenase, catalytic domain-containing protein</fullName>
    </submittedName>
</protein>
<comment type="caution">
    <text evidence="2">The sequence shown here is derived from an EMBL/GenBank/DDBJ whole genome shotgun (WGS) entry which is preliminary data.</text>
</comment>
<gene>
    <name evidence="2" type="ORF">AG1IA_01298</name>
</gene>
<dbReference type="EMBL" id="AFRT01000285">
    <property type="protein sequence ID" value="ELU44667.1"/>
    <property type="molecule type" value="Genomic_DNA"/>
</dbReference>
<dbReference type="Proteomes" id="UP000011668">
    <property type="component" value="Unassembled WGS sequence"/>
</dbReference>
<organism evidence="2 3">
    <name type="scientific">Thanatephorus cucumeris (strain AG1-IA)</name>
    <name type="common">Rice sheath blight fungus</name>
    <name type="synonym">Rhizoctonia solani</name>
    <dbReference type="NCBI Taxonomy" id="983506"/>
    <lineage>
        <taxon>Eukaryota</taxon>
        <taxon>Fungi</taxon>
        <taxon>Dikarya</taxon>
        <taxon>Basidiomycota</taxon>
        <taxon>Agaricomycotina</taxon>
        <taxon>Agaricomycetes</taxon>
        <taxon>Cantharellales</taxon>
        <taxon>Ceratobasidiaceae</taxon>
        <taxon>Rhizoctonia</taxon>
        <taxon>Rhizoctonia solani AG-1</taxon>
    </lineage>
</organism>
<dbReference type="SUPFAM" id="SSF52283">
    <property type="entry name" value="Formate/glycerate dehydrogenase catalytic domain-like"/>
    <property type="match status" value="1"/>
</dbReference>
<dbReference type="InterPro" id="IPR006139">
    <property type="entry name" value="D-isomer_2_OHA_DH_cat_dom"/>
</dbReference>
<accession>L8X6D9</accession>
<dbReference type="OrthoDB" id="298012at2759"/>
<dbReference type="Gene3D" id="3.40.50.720">
    <property type="entry name" value="NAD(P)-binding Rossmann-like Domain"/>
    <property type="match status" value="2"/>
</dbReference>
<dbReference type="GO" id="GO:0016616">
    <property type="term" value="F:oxidoreductase activity, acting on the CH-OH group of donors, NAD or NADP as acceptor"/>
    <property type="evidence" value="ECO:0007669"/>
    <property type="project" value="InterPro"/>
</dbReference>
<dbReference type="GO" id="GO:0051287">
    <property type="term" value="F:NAD binding"/>
    <property type="evidence" value="ECO:0007669"/>
    <property type="project" value="InterPro"/>
</dbReference>
<feature type="domain" description="D-isomer specific 2-hydroxyacid dehydrogenase catalytic" evidence="1">
    <location>
        <begin position="73"/>
        <end position="175"/>
    </location>
</feature>
<evidence type="ECO:0000313" key="3">
    <source>
        <dbReference type="Proteomes" id="UP000011668"/>
    </source>
</evidence>